<dbReference type="OrthoDB" id="653393at2759"/>
<evidence type="ECO:0000313" key="2">
    <source>
        <dbReference type="EMBL" id="KAG8058686.1"/>
    </source>
</evidence>
<reference evidence="2" key="1">
    <citation type="journal article" date="2021" name="bioRxiv">
        <title>Whole Genome Assembly and Annotation of Northern Wild Rice, Zizania palustris L., Supports a Whole Genome Duplication in the Zizania Genus.</title>
        <authorList>
            <person name="Haas M."/>
            <person name="Kono T."/>
            <person name="Macchietto M."/>
            <person name="Millas R."/>
            <person name="McGilp L."/>
            <person name="Shao M."/>
            <person name="Duquette J."/>
            <person name="Hirsch C.N."/>
            <person name="Kimball J."/>
        </authorList>
    </citation>
    <scope>NUCLEOTIDE SEQUENCE</scope>
    <source>
        <tissue evidence="2">Fresh leaf tissue</tissue>
    </source>
</reference>
<feature type="region of interest" description="Disordered" evidence="1">
    <location>
        <begin position="146"/>
        <end position="169"/>
    </location>
</feature>
<evidence type="ECO:0000313" key="3">
    <source>
        <dbReference type="Proteomes" id="UP000729402"/>
    </source>
</evidence>
<keyword evidence="3" id="KW-1185">Reference proteome</keyword>
<evidence type="ECO:0000256" key="1">
    <source>
        <dbReference type="SAM" id="MobiDB-lite"/>
    </source>
</evidence>
<proteinExistence type="predicted"/>
<dbReference type="AlphaFoldDB" id="A0A8J5SII3"/>
<dbReference type="Proteomes" id="UP000729402">
    <property type="component" value="Unassembled WGS sequence"/>
</dbReference>
<reference evidence="2" key="2">
    <citation type="submission" date="2021-02" db="EMBL/GenBank/DDBJ databases">
        <authorList>
            <person name="Kimball J.A."/>
            <person name="Haas M.W."/>
            <person name="Macchietto M."/>
            <person name="Kono T."/>
            <person name="Duquette J."/>
            <person name="Shao M."/>
        </authorList>
    </citation>
    <scope>NUCLEOTIDE SEQUENCE</scope>
    <source>
        <tissue evidence="2">Fresh leaf tissue</tissue>
    </source>
</reference>
<gene>
    <name evidence="2" type="ORF">GUJ93_ZPchr0002g24266</name>
</gene>
<accession>A0A8J5SII3</accession>
<sequence>MTIMDELYETKVLSFLHIETMVYACQRYHAMSMSKLDFNTEEEKDNIDSWHCSTLFWISVVLFYGSTDSGDEIDSLQVEMLLIDVEVDYWKKRFLKNCKLDYLAVILPIAKACFWVIPLPIHTARLRETESSQTLALLHAAAAAAASASPAPGPGRRSKAVPFRDASRA</sequence>
<name>A0A8J5SII3_ZIZPA</name>
<dbReference type="EMBL" id="JAAALK010000287">
    <property type="protein sequence ID" value="KAG8058686.1"/>
    <property type="molecule type" value="Genomic_DNA"/>
</dbReference>
<organism evidence="2 3">
    <name type="scientific">Zizania palustris</name>
    <name type="common">Northern wild rice</name>
    <dbReference type="NCBI Taxonomy" id="103762"/>
    <lineage>
        <taxon>Eukaryota</taxon>
        <taxon>Viridiplantae</taxon>
        <taxon>Streptophyta</taxon>
        <taxon>Embryophyta</taxon>
        <taxon>Tracheophyta</taxon>
        <taxon>Spermatophyta</taxon>
        <taxon>Magnoliopsida</taxon>
        <taxon>Liliopsida</taxon>
        <taxon>Poales</taxon>
        <taxon>Poaceae</taxon>
        <taxon>BOP clade</taxon>
        <taxon>Oryzoideae</taxon>
        <taxon>Oryzeae</taxon>
        <taxon>Zizaniinae</taxon>
        <taxon>Zizania</taxon>
    </lineage>
</organism>
<comment type="caution">
    <text evidence="2">The sequence shown here is derived from an EMBL/GenBank/DDBJ whole genome shotgun (WGS) entry which is preliminary data.</text>
</comment>
<protein>
    <submittedName>
        <fullName evidence="2">Uncharacterized protein</fullName>
    </submittedName>
</protein>